<dbReference type="EMBL" id="SCWC02000001">
    <property type="protein sequence ID" value="KAA1042693.1"/>
    <property type="molecule type" value="Genomic_DNA"/>
</dbReference>
<dbReference type="CDD" id="cd03443">
    <property type="entry name" value="PaaI_thioesterase"/>
    <property type="match status" value="1"/>
</dbReference>
<accession>A0ABQ6RBS5</accession>
<dbReference type="InterPro" id="IPR006683">
    <property type="entry name" value="Thioestr_dom"/>
</dbReference>
<dbReference type="Pfam" id="PF03061">
    <property type="entry name" value="4HBT"/>
    <property type="match status" value="1"/>
</dbReference>
<sequence length="182" mass="20428">MAHLFLFQQKLYHKLKEHPMREFKQSIDLQLKDIFERNNPAELAAVMTLLSQFDGRPKDTWLQKIYPFEMAFSGDTGTLKVSRTELMDNSLGILHGGIVMLMADTLMGTLCNEVVPAGKRVVTHEMTTYFTKKGTGAVISARADIIKKGSTTYLVTCQVFSDDDLISFATGSFFLIDLPPAR</sequence>
<dbReference type="Proteomes" id="UP000295735">
    <property type="component" value="Unassembled WGS sequence"/>
</dbReference>
<keyword evidence="3" id="KW-1185">Reference proteome</keyword>
<organism evidence="2 3">
    <name type="scientific">Macrococcus equipercicus</name>
    <dbReference type="NCBI Taxonomy" id="69967"/>
    <lineage>
        <taxon>Bacteria</taxon>
        <taxon>Bacillati</taxon>
        <taxon>Bacillota</taxon>
        <taxon>Bacilli</taxon>
        <taxon>Bacillales</taxon>
        <taxon>Staphylococcaceae</taxon>
        <taxon>Macrococcus</taxon>
    </lineage>
</organism>
<proteinExistence type="predicted"/>
<evidence type="ECO:0000313" key="3">
    <source>
        <dbReference type="Proteomes" id="UP000295735"/>
    </source>
</evidence>
<reference evidence="2 3" key="1">
    <citation type="submission" date="2019-09" db="EMBL/GenBank/DDBJ databases">
        <authorList>
            <person name="Mazhar S."/>
            <person name="Altermann E."/>
            <person name="Hill C."/>
            <person name="Mcauliffe O."/>
        </authorList>
    </citation>
    <scope>NUCLEOTIDE SEQUENCE [LARGE SCALE GENOMIC DNA]</scope>
    <source>
        <strain evidence="2 3">ATCC 51831</strain>
    </source>
</reference>
<gene>
    <name evidence="2" type="ORF">ERX35_002090</name>
</gene>
<evidence type="ECO:0000313" key="2">
    <source>
        <dbReference type="EMBL" id="KAA1042693.1"/>
    </source>
</evidence>
<comment type="caution">
    <text evidence="2">The sequence shown here is derived from an EMBL/GenBank/DDBJ whole genome shotgun (WGS) entry which is preliminary data.</text>
</comment>
<name>A0ABQ6RBS5_9STAP</name>
<dbReference type="InterPro" id="IPR029069">
    <property type="entry name" value="HotDog_dom_sf"/>
</dbReference>
<protein>
    <submittedName>
        <fullName evidence="2">PaaI family thioesterase</fullName>
    </submittedName>
</protein>
<evidence type="ECO:0000259" key="1">
    <source>
        <dbReference type="Pfam" id="PF03061"/>
    </source>
</evidence>
<dbReference type="Gene3D" id="3.10.129.10">
    <property type="entry name" value="Hotdog Thioesterase"/>
    <property type="match status" value="1"/>
</dbReference>
<dbReference type="SUPFAM" id="SSF54637">
    <property type="entry name" value="Thioesterase/thiol ester dehydrase-isomerase"/>
    <property type="match status" value="1"/>
</dbReference>
<feature type="domain" description="Thioesterase" evidence="1">
    <location>
        <begin position="92"/>
        <end position="164"/>
    </location>
</feature>